<reference evidence="1" key="1">
    <citation type="submission" date="2020-11" db="EMBL/GenBank/DDBJ databases">
        <authorList>
            <person name="Tran Van P."/>
        </authorList>
    </citation>
    <scope>NUCLEOTIDE SEQUENCE</scope>
</reference>
<dbReference type="InterPro" id="IPR006825">
    <property type="entry name" value="Eclosion"/>
</dbReference>
<dbReference type="GO" id="GO:0007218">
    <property type="term" value="P:neuropeptide signaling pathway"/>
    <property type="evidence" value="ECO:0007669"/>
    <property type="project" value="InterPro"/>
</dbReference>
<name>A0A7R9CX46_TIMPO</name>
<evidence type="ECO:0000313" key="1">
    <source>
        <dbReference type="EMBL" id="CAD7403673.1"/>
    </source>
</evidence>
<evidence type="ECO:0008006" key="2">
    <source>
        <dbReference type="Google" id="ProtNLM"/>
    </source>
</evidence>
<dbReference type="GO" id="GO:0008255">
    <property type="term" value="F:ecdysis-triggering hormone activity"/>
    <property type="evidence" value="ECO:0007669"/>
    <property type="project" value="InterPro"/>
</dbReference>
<dbReference type="GO" id="GO:0018990">
    <property type="term" value="P:ecdysis, chitin-based cuticle"/>
    <property type="evidence" value="ECO:0007669"/>
    <property type="project" value="InterPro"/>
</dbReference>
<dbReference type="AlphaFoldDB" id="A0A7R9CX46"/>
<dbReference type="Pfam" id="PF04736">
    <property type="entry name" value="Eclosion"/>
    <property type="match status" value="1"/>
</dbReference>
<sequence>MFRELISFVKTENVGIKQEVALRVSHSSQMSFDRMKPRSGDWAVTIDFLKEAAITSLSDGSNVKICRSSRSRPGPSVIEMDSQEAYPVVLSVATGQDMEGRSVALALLFLACVATVTDANNIGICIRNCAQCKKMYGAYFEGQLCADACVKFKGKIIPDCEDIASIAPFLNKLE</sequence>
<gene>
    <name evidence="1" type="ORF">TPSB3V08_LOCUS4159</name>
</gene>
<organism evidence="1">
    <name type="scientific">Timema poppense</name>
    <name type="common">Walking stick</name>
    <dbReference type="NCBI Taxonomy" id="170557"/>
    <lineage>
        <taxon>Eukaryota</taxon>
        <taxon>Metazoa</taxon>
        <taxon>Ecdysozoa</taxon>
        <taxon>Arthropoda</taxon>
        <taxon>Hexapoda</taxon>
        <taxon>Insecta</taxon>
        <taxon>Pterygota</taxon>
        <taxon>Neoptera</taxon>
        <taxon>Polyneoptera</taxon>
        <taxon>Phasmatodea</taxon>
        <taxon>Timematodea</taxon>
        <taxon>Timematoidea</taxon>
        <taxon>Timematidae</taxon>
        <taxon>Timema</taxon>
    </lineage>
</organism>
<dbReference type="EMBL" id="OD001950">
    <property type="protein sequence ID" value="CAD7403673.1"/>
    <property type="molecule type" value="Genomic_DNA"/>
</dbReference>
<accession>A0A7R9CX46</accession>
<proteinExistence type="predicted"/>
<protein>
    <recommendedName>
        <fullName evidence="2">Eclosion hormone</fullName>
    </recommendedName>
</protein>